<feature type="region of interest" description="Disordered" evidence="6">
    <location>
        <begin position="891"/>
        <end position="923"/>
    </location>
</feature>
<evidence type="ECO:0000313" key="11">
    <source>
        <dbReference type="Proteomes" id="UP000002320"/>
    </source>
</evidence>
<feature type="domain" description="DNA mismatch repair protein MutS core" evidence="7">
    <location>
        <begin position="228"/>
        <end position="550"/>
    </location>
</feature>
<protein>
    <submittedName>
        <fullName evidence="9 10">DNA mismatch repair protein mutS</fullName>
    </submittedName>
</protein>
<evidence type="ECO:0000256" key="6">
    <source>
        <dbReference type="SAM" id="MobiDB-lite"/>
    </source>
</evidence>
<evidence type="ECO:0000256" key="1">
    <source>
        <dbReference type="ARBA" id="ARBA00006271"/>
    </source>
</evidence>
<dbReference type="GO" id="GO:0005634">
    <property type="term" value="C:nucleus"/>
    <property type="evidence" value="ECO:0007669"/>
    <property type="project" value="TreeGrafter"/>
</dbReference>
<dbReference type="InterPro" id="IPR027417">
    <property type="entry name" value="P-loop_NTPase"/>
</dbReference>
<dbReference type="SUPFAM" id="SSF52540">
    <property type="entry name" value="P-loop containing nucleoside triphosphate hydrolases"/>
    <property type="match status" value="1"/>
</dbReference>
<dbReference type="Pfam" id="PF00488">
    <property type="entry name" value="MutS_V"/>
    <property type="match status" value="1"/>
</dbReference>
<dbReference type="Gene3D" id="1.10.1420.10">
    <property type="match status" value="2"/>
</dbReference>
<dbReference type="InterPro" id="IPR036187">
    <property type="entry name" value="DNA_mismatch_repair_MutS_sf"/>
</dbReference>
<comment type="similarity">
    <text evidence="1">Belongs to the DNA mismatch repair MutS family.</text>
</comment>
<feature type="domain" description="DNA mismatch repair proteins mutS family" evidence="8">
    <location>
        <begin position="567"/>
        <end position="774"/>
    </location>
</feature>
<keyword evidence="3" id="KW-0067">ATP-binding</keyword>
<dbReference type="KEGG" id="cqu:CpipJ_CPIJ005709"/>
<dbReference type="InParanoid" id="B0WEJ8"/>
<reference evidence="10" key="2">
    <citation type="submission" date="2021-02" db="UniProtKB">
        <authorList>
            <consortium name="EnsemblMetazoa"/>
        </authorList>
    </citation>
    <scope>IDENTIFICATION</scope>
    <source>
        <strain evidence="10">JHB</strain>
    </source>
</reference>
<evidence type="ECO:0000256" key="4">
    <source>
        <dbReference type="ARBA" id="ARBA00023125"/>
    </source>
</evidence>
<dbReference type="InterPro" id="IPR000432">
    <property type="entry name" value="DNA_mismatch_repair_MutS_C"/>
</dbReference>
<feature type="region of interest" description="Disordered" evidence="6">
    <location>
        <begin position="1"/>
        <end position="39"/>
    </location>
</feature>
<dbReference type="Gene3D" id="3.40.50.300">
    <property type="entry name" value="P-loop containing nucleotide triphosphate hydrolases"/>
    <property type="match status" value="1"/>
</dbReference>
<dbReference type="SUPFAM" id="SSF48334">
    <property type="entry name" value="DNA repair protein MutS, domain III"/>
    <property type="match status" value="1"/>
</dbReference>
<dbReference type="VEuPathDB" id="VectorBase:CPIJ005709"/>
<dbReference type="eggNOG" id="KOG0220">
    <property type="taxonomic scope" value="Eukaryota"/>
</dbReference>
<evidence type="ECO:0000313" key="9">
    <source>
        <dbReference type="EMBL" id="EDS45714.1"/>
    </source>
</evidence>
<dbReference type="InterPro" id="IPR007861">
    <property type="entry name" value="DNA_mismatch_repair_MutS_clamp"/>
</dbReference>
<dbReference type="InterPro" id="IPR036678">
    <property type="entry name" value="MutS_con_dom_sf"/>
</dbReference>
<dbReference type="InterPro" id="IPR007696">
    <property type="entry name" value="DNA_mismatch_repair_MutS_core"/>
</dbReference>
<proteinExistence type="inferred from homology"/>
<keyword evidence="2" id="KW-0547">Nucleotide-binding</keyword>
<dbReference type="PANTHER" id="PTHR11361:SF21">
    <property type="entry name" value="MUTS PROTEIN HOMOLOG 4"/>
    <property type="match status" value="1"/>
</dbReference>
<organism>
    <name type="scientific">Culex quinquefasciatus</name>
    <name type="common">Southern house mosquito</name>
    <name type="synonym">Culex pungens</name>
    <dbReference type="NCBI Taxonomy" id="7176"/>
    <lineage>
        <taxon>Eukaryota</taxon>
        <taxon>Metazoa</taxon>
        <taxon>Ecdysozoa</taxon>
        <taxon>Arthropoda</taxon>
        <taxon>Hexapoda</taxon>
        <taxon>Insecta</taxon>
        <taxon>Pterygota</taxon>
        <taxon>Neoptera</taxon>
        <taxon>Endopterygota</taxon>
        <taxon>Diptera</taxon>
        <taxon>Nematocera</taxon>
        <taxon>Culicoidea</taxon>
        <taxon>Culicidae</taxon>
        <taxon>Culicinae</taxon>
        <taxon>Culicini</taxon>
        <taxon>Culex</taxon>
        <taxon>Culex</taxon>
    </lineage>
</organism>
<evidence type="ECO:0000256" key="3">
    <source>
        <dbReference type="ARBA" id="ARBA00022840"/>
    </source>
</evidence>
<dbReference type="SMART" id="SM00533">
    <property type="entry name" value="MUTSd"/>
    <property type="match status" value="1"/>
</dbReference>
<feature type="compositionally biased region" description="Basic and acidic residues" evidence="6">
    <location>
        <begin position="1"/>
        <end position="12"/>
    </location>
</feature>
<evidence type="ECO:0000259" key="7">
    <source>
        <dbReference type="SMART" id="SM00533"/>
    </source>
</evidence>
<dbReference type="GO" id="GO:0006298">
    <property type="term" value="P:mismatch repair"/>
    <property type="evidence" value="ECO:0007669"/>
    <property type="project" value="InterPro"/>
</dbReference>
<feature type="compositionally biased region" description="Basic and acidic residues" evidence="6">
    <location>
        <begin position="897"/>
        <end position="910"/>
    </location>
</feature>
<reference evidence="9" key="1">
    <citation type="submission" date="2007-03" db="EMBL/GenBank/DDBJ databases">
        <title>Annotation of Culex pipiens quinquefasciatus.</title>
        <authorList>
            <consortium name="The Broad Institute Genome Sequencing Platform"/>
            <person name="Atkinson P.W."/>
            <person name="Hemingway J."/>
            <person name="Christensen B.M."/>
            <person name="Higgs S."/>
            <person name="Kodira C."/>
            <person name="Hannick L."/>
            <person name="Megy K."/>
            <person name="O'Leary S."/>
            <person name="Pearson M."/>
            <person name="Haas B.J."/>
            <person name="Mauceli E."/>
            <person name="Wortman J.R."/>
            <person name="Lee N.H."/>
            <person name="Guigo R."/>
            <person name="Stanke M."/>
            <person name="Alvarado L."/>
            <person name="Amedeo P."/>
            <person name="Antoine C.H."/>
            <person name="Arensburger P."/>
            <person name="Bidwell S.L."/>
            <person name="Crawford M."/>
            <person name="Camaro F."/>
            <person name="Devon K."/>
            <person name="Engels R."/>
            <person name="Hammond M."/>
            <person name="Howarth C."/>
            <person name="Koehrsen M."/>
            <person name="Lawson D."/>
            <person name="Montgomery P."/>
            <person name="Nene V."/>
            <person name="Nusbaum C."/>
            <person name="Puiu D."/>
            <person name="Romero-Severson J."/>
            <person name="Severson D.W."/>
            <person name="Shumway M."/>
            <person name="Sisk P."/>
            <person name="Stolte C."/>
            <person name="Zeng Q."/>
            <person name="Eisenstadt E."/>
            <person name="Fraser-Liggett C."/>
            <person name="Strausberg R."/>
            <person name="Galagan J."/>
            <person name="Birren B."/>
            <person name="Collins F.H."/>
        </authorList>
    </citation>
    <scope>NUCLEOTIDE SEQUENCE [LARGE SCALE GENOMIC DNA]</scope>
    <source>
        <strain evidence="9">JHB</strain>
    </source>
</reference>
<dbReference type="EMBL" id="DS231910">
    <property type="protein sequence ID" value="EDS45714.1"/>
    <property type="molecule type" value="Genomic_DNA"/>
</dbReference>
<dbReference type="Gene3D" id="3.30.420.110">
    <property type="entry name" value="MutS, connector domain"/>
    <property type="match status" value="1"/>
</dbReference>
<dbReference type="VEuPathDB" id="VectorBase:CQUJHB000310"/>
<feature type="compositionally biased region" description="Acidic residues" evidence="6">
    <location>
        <begin position="911"/>
        <end position="923"/>
    </location>
</feature>
<dbReference type="PIRSF" id="PIRSF005813">
    <property type="entry name" value="MSH2"/>
    <property type="match status" value="1"/>
</dbReference>
<dbReference type="SMART" id="SM00534">
    <property type="entry name" value="MUTSac"/>
    <property type="match status" value="1"/>
</dbReference>
<dbReference type="GO" id="GO:0030983">
    <property type="term" value="F:mismatched DNA binding"/>
    <property type="evidence" value="ECO:0007669"/>
    <property type="project" value="InterPro"/>
</dbReference>
<accession>B0WEJ8</accession>
<evidence type="ECO:0000256" key="2">
    <source>
        <dbReference type="ARBA" id="ARBA00022741"/>
    </source>
</evidence>
<dbReference type="OrthoDB" id="10252754at2759"/>
<evidence type="ECO:0000313" key="10">
    <source>
        <dbReference type="EnsemblMetazoa" id="CPIJ005709-PA"/>
    </source>
</evidence>
<sequence length="923" mass="102824">MNFMKSRIDRPVDPLPRPQVFRHIQPRPAGTSRSGSKSIRDTLNETVAANEPYVVCALAEGRGHAALEIGLAAIDVSAAPVLQMSQFSDNFWYSNVLTSLQALNPNVIFFSDHSLNTRSSNLPTIIQQFLVDVQIVSLPRSFFNDCNAEKYMDDLCSSSYQTLKQTVHCKYYGLAAVGAILRHCCEAGLLRIAAKSLQFKYVNKKDTMAIDVECVGHLEVIFSLQNMADKQSLYQFVNHCITAVGKRHLRANLLEPSSKRYVLEARLACIGELLVNSELLGGIQRILRGLVDIGALMKLSVDVDSTKSSKQNTLHVLNQASTLRNALRSVPELEELLGQAEAPFLRAIRHVLATEVYKRLYDQICTVLDVDGANPQTASYYRLFLIKSGVSSTLDVFRRLYSEVIDEIREHIADLTRELRLLLKMSFNKTTGFYIQLSVKEGTTVLPPVLKVLSRAGKRYSLTTSTLQALNERIEGIIQEIESVSYGIIRQLIDTIREDIEPVYLLVAHITDLDMVQSLAVVSQDKDYCRPNFGRCTKIVGARHPLLESYGAVNKVVRNNVIATPEYNVFLVTGPNMSGKTVYIKTICLLQIMAQLGCYVPAAKAEFRIVDRLMAIFGAAESVEQDLSNSSRMAKKLEVIAHSLSVDSLVVIDELFGDTQHPETDSPRWKLLEQIAGFIGFDPSAKCESLSAIRRPFIYLTTHCHDMLRPLEHMHNVSRLCLQTETVTVEGSDRLRYKYTVSEGKTSVKNYGISLARCVRMPPTVITRAEQINEQLKARSFAGQVNAHNSTLADETLSTQANLRCFDKRLYDLYAQIACVLSAPTDGQDSDTLTTHLNSVLEGFISALPPEAVRYLRHTPLDELLRKGSAGPAAERTTTTVVEPSVSDFAVAESDDEGPHDVESVEHIEIDETIDEEQLSEDL</sequence>
<keyword evidence="5" id="KW-0469">Meiosis</keyword>
<evidence type="ECO:0000256" key="5">
    <source>
        <dbReference type="ARBA" id="ARBA00023254"/>
    </source>
</evidence>
<dbReference type="GO" id="GO:0140664">
    <property type="term" value="F:ATP-dependent DNA damage sensor activity"/>
    <property type="evidence" value="ECO:0007669"/>
    <property type="project" value="InterPro"/>
</dbReference>
<dbReference type="GO" id="GO:0007131">
    <property type="term" value="P:reciprocal meiotic recombination"/>
    <property type="evidence" value="ECO:0007669"/>
    <property type="project" value="TreeGrafter"/>
</dbReference>
<dbReference type="GO" id="GO:0005524">
    <property type="term" value="F:ATP binding"/>
    <property type="evidence" value="ECO:0007669"/>
    <property type="project" value="UniProtKB-KW"/>
</dbReference>
<dbReference type="OMA" id="TVYMKTI"/>
<evidence type="ECO:0000259" key="8">
    <source>
        <dbReference type="SMART" id="SM00534"/>
    </source>
</evidence>
<dbReference type="AlphaFoldDB" id="B0WEJ8"/>
<dbReference type="InterPro" id="IPR045076">
    <property type="entry name" value="MutS"/>
</dbReference>
<gene>
    <name evidence="10" type="primary">6037202</name>
    <name evidence="9" type="ORF">CpipJ_CPIJ005709</name>
</gene>
<name>B0WEJ8_CULQU</name>
<dbReference type="InterPro" id="IPR011184">
    <property type="entry name" value="DNA_mismatch_repair_Msh2"/>
</dbReference>
<dbReference type="Proteomes" id="UP000002320">
    <property type="component" value="Unassembled WGS sequence"/>
</dbReference>
<dbReference type="STRING" id="7176.B0WEJ8"/>
<dbReference type="Pfam" id="PF05192">
    <property type="entry name" value="MutS_III"/>
    <property type="match status" value="1"/>
</dbReference>
<keyword evidence="4" id="KW-0238">DNA-binding</keyword>
<dbReference type="HOGENOM" id="CLU_002472_7_2_1"/>
<dbReference type="PANTHER" id="PTHR11361">
    <property type="entry name" value="DNA MISMATCH REPAIR PROTEIN MUTS FAMILY MEMBER"/>
    <property type="match status" value="1"/>
</dbReference>
<keyword evidence="11" id="KW-1185">Reference proteome</keyword>
<dbReference type="EnsemblMetazoa" id="CPIJ005709-RA">
    <property type="protein sequence ID" value="CPIJ005709-PA"/>
    <property type="gene ID" value="CPIJ005709"/>
</dbReference>
<dbReference type="Pfam" id="PF05190">
    <property type="entry name" value="MutS_IV"/>
    <property type="match status" value="1"/>
</dbReference>